<name>A0A5C7FN22_9BACT</name>
<comment type="caution">
    <text evidence="1">The sequence shown here is derived from an EMBL/GenBank/DDBJ whole genome shotgun (WGS) entry which is preliminary data.</text>
</comment>
<sequence>MKELPDNVIWLEDAGNSRYVNKYERKPFEEGEVSTFFDYDPDGGIDYDTAVTCRVEHDEVLGLIARLV</sequence>
<dbReference type="Proteomes" id="UP000321907">
    <property type="component" value="Unassembled WGS sequence"/>
</dbReference>
<proteinExistence type="predicted"/>
<protein>
    <submittedName>
        <fullName evidence="1">Uncharacterized protein</fullName>
    </submittedName>
</protein>
<organism evidence="1 2">
    <name type="scientific">Neolewinella aurantiaca</name>
    <dbReference type="NCBI Taxonomy" id="2602767"/>
    <lineage>
        <taxon>Bacteria</taxon>
        <taxon>Pseudomonadati</taxon>
        <taxon>Bacteroidota</taxon>
        <taxon>Saprospiria</taxon>
        <taxon>Saprospirales</taxon>
        <taxon>Lewinellaceae</taxon>
        <taxon>Neolewinella</taxon>
    </lineage>
</organism>
<dbReference type="RefSeq" id="WP_147929084.1">
    <property type="nucleotide sequence ID" value="NZ_VOXD01000002.1"/>
</dbReference>
<evidence type="ECO:0000313" key="2">
    <source>
        <dbReference type="Proteomes" id="UP000321907"/>
    </source>
</evidence>
<reference evidence="1 2" key="1">
    <citation type="submission" date="2019-08" db="EMBL/GenBank/DDBJ databases">
        <title>Lewinella sp. strain SSH13 Genome sequencing and assembly.</title>
        <authorList>
            <person name="Kim I."/>
        </authorList>
    </citation>
    <scope>NUCLEOTIDE SEQUENCE [LARGE SCALE GENOMIC DNA]</scope>
    <source>
        <strain evidence="1 2">SSH13</strain>
    </source>
</reference>
<dbReference type="EMBL" id="VOXD01000002">
    <property type="protein sequence ID" value="TXF91544.1"/>
    <property type="molecule type" value="Genomic_DNA"/>
</dbReference>
<dbReference type="AlphaFoldDB" id="A0A5C7FN22"/>
<keyword evidence="2" id="KW-1185">Reference proteome</keyword>
<gene>
    <name evidence="1" type="ORF">FUA23_02270</name>
</gene>
<dbReference type="OrthoDB" id="1494848at2"/>
<evidence type="ECO:0000313" key="1">
    <source>
        <dbReference type="EMBL" id="TXF91544.1"/>
    </source>
</evidence>
<accession>A0A5C7FN22</accession>